<evidence type="ECO:0000256" key="1">
    <source>
        <dbReference type="ARBA" id="ARBA00004141"/>
    </source>
</evidence>
<reference evidence="7 8" key="1">
    <citation type="submission" date="2015-02" db="EMBL/GenBank/DDBJ databases">
        <title>Draft genome sequences of ten Microbacterium spp. with emphasis on heavy metal contaminated environments.</title>
        <authorList>
            <person name="Corretto E."/>
        </authorList>
    </citation>
    <scope>NUCLEOTIDE SEQUENCE [LARGE SCALE GENOMIC DNA]</scope>
    <source>
        <strain evidence="7 8">SA35</strain>
    </source>
</reference>
<dbReference type="GO" id="GO:0016020">
    <property type="term" value="C:membrane"/>
    <property type="evidence" value="ECO:0007669"/>
    <property type="project" value="UniProtKB-SubCell"/>
</dbReference>
<protein>
    <submittedName>
        <fullName evidence="7">O-Antigen ligase</fullName>
    </submittedName>
</protein>
<sequence>MSTARRGSLNAMAQYTKHPVAAPPTAPERESTGHLLLRGYIILVLIVTFAHAAVYNLVGQLGAGVVLGAFLLATLGIGIPMLARQHPQPFAWRRLPWSAVGYTVLALVSVAWSQWREATVVTWLLLAAITVNALFIAHALTWREIVRALASAFKWILGLSLALELWVSLVLQHALLPNFVDLPAGKIDPQWYWVRDNLFDGGRLQGIVGNANLLGIISLFAIITFGVLYAARVRWRTTLALWTLLAAYFLFRAASATAYVCAAAAVVVLVVALLMRRARTPRSRTRIYAVAIGGSLVLGAAAWLLREPLLGVIGRSSDLTGRSNKIWASVIDRWQQHPLFGNGFSSPWLPSDPAFANWIEDHGITVFHAHNMWLDVLMQLGVLGTILIAIAFLSLLWRSWFFAVDRPRWDLVAHREYSPLTLLPSLFTVVLLVQGLTESTPIMLWGWMLLILLSFKLKTTPLLGVGERERVIERGGRRRRVP</sequence>
<dbReference type="Pfam" id="PF04932">
    <property type="entry name" value="Wzy_C"/>
    <property type="match status" value="1"/>
</dbReference>
<feature type="transmembrane region" description="Helical" evidence="5">
    <location>
        <begin position="121"/>
        <end position="140"/>
    </location>
</feature>
<dbReference type="STRING" id="273678.RS84_03496"/>
<keyword evidence="7" id="KW-0436">Ligase</keyword>
<dbReference type="InterPro" id="IPR007016">
    <property type="entry name" value="O-antigen_ligase-rel_domated"/>
</dbReference>
<gene>
    <name evidence="7" type="ORF">RS84_03496</name>
</gene>
<keyword evidence="8" id="KW-1185">Reference proteome</keyword>
<feature type="transmembrane region" description="Helical" evidence="5">
    <location>
        <begin position="35"/>
        <end position="55"/>
    </location>
</feature>
<feature type="domain" description="O-antigen ligase-related" evidence="6">
    <location>
        <begin position="243"/>
        <end position="388"/>
    </location>
</feature>
<evidence type="ECO:0000313" key="8">
    <source>
        <dbReference type="Proteomes" id="UP000033900"/>
    </source>
</evidence>
<comment type="subcellular location">
    <subcellularLocation>
        <location evidence="1">Membrane</location>
        <topology evidence="1">Multi-pass membrane protein</topology>
    </subcellularLocation>
</comment>
<feature type="transmembrane region" description="Helical" evidence="5">
    <location>
        <begin position="61"/>
        <end position="83"/>
    </location>
</feature>
<feature type="transmembrane region" description="Helical" evidence="5">
    <location>
        <begin position="152"/>
        <end position="175"/>
    </location>
</feature>
<dbReference type="GO" id="GO:0016874">
    <property type="term" value="F:ligase activity"/>
    <property type="evidence" value="ECO:0007669"/>
    <property type="project" value="UniProtKB-KW"/>
</dbReference>
<evidence type="ECO:0000256" key="3">
    <source>
        <dbReference type="ARBA" id="ARBA00022989"/>
    </source>
</evidence>
<keyword evidence="2 5" id="KW-0812">Transmembrane</keyword>
<evidence type="ECO:0000256" key="2">
    <source>
        <dbReference type="ARBA" id="ARBA00022692"/>
    </source>
</evidence>
<dbReference type="InterPro" id="IPR051533">
    <property type="entry name" value="WaaL-like"/>
</dbReference>
<dbReference type="PATRIC" id="fig|273678.4.peg.3490"/>
<proteinExistence type="predicted"/>
<evidence type="ECO:0000256" key="5">
    <source>
        <dbReference type="SAM" id="Phobius"/>
    </source>
</evidence>
<dbReference type="RefSeq" id="WP_235281519.1">
    <property type="nucleotide sequence ID" value="NZ_JYJB01000010.1"/>
</dbReference>
<dbReference type="PANTHER" id="PTHR37422">
    <property type="entry name" value="TEICHURONIC ACID BIOSYNTHESIS PROTEIN TUAE"/>
    <property type="match status" value="1"/>
</dbReference>
<feature type="transmembrane region" description="Helical" evidence="5">
    <location>
        <begin position="376"/>
        <end position="397"/>
    </location>
</feature>
<comment type="caution">
    <text evidence="7">The sequence shown here is derived from an EMBL/GenBank/DDBJ whole genome shotgun (WGS) entry which is preliminary data.</text>
</comment>
<feature type="transmembrane region" description="Helical" evidence="5">
    <location>
        <begin position="257"/>
        <end position="275"/>
    </location>
</feature>
<dbReference type="PANTHER" id="PTHR37422:SF13">
    <property type="entry name" value="LIPOPOLYSACCHARIDE BIOSYNTHESIS PROTEIN PA4999-RELATED"/>
    <property type="match status" value="1"/>
</dbReference>
<accession>A0A0M2HJI6</accession>
<evidence type="ECO:0000313" key="7">
    <source>
        <dbReference type="EMBL" id="KJL46854.1"/>
    </source>
</evidence>
<dbReference type="AlphaFoldDB" id="A0A0M2HJI6"/>
<evidence type="ECO:0000259" key="6">
    <source>
        <dbReference type="Pfam" id="PF04932"/>
    </source>
</evidence>
<evidence type="ECO:0000256" key="4">
    <source>
        <dbReference type="ARBA" id="ARBA00023136"/>
    </source>
</evidence>
<feature type="transmembrane region" description="Helical" evidence="5">
    <location>
        <begin position="287"/>
        <end position="305"/>
    </location>
</feature>
<dbReference type="EMBL" id="JYJB01000010">
    <property type="protein sequence ID" value="KJL46854.1"/>
    <property type="molecule type" value="Genomic_DNA"/>
</dbReference>
<feature type="transmembrane region" description="Helical" evidence="5">
    <location>
        <begin position="235"/>
        <end position="251"/>
    </location>
</feature>
<dbReference type="Proteomes" id="UP000033900">
    <property type="component" value="Unassembled WGS sequence"/>
</dbReference>
<feature type="transmembrane region" description="Helical" evidence="5">
    <location>
        <begin position="417"/>
        <end position="436"/>
    </location>
</feature>
<name>A0A0M2HJI6_9MICO</name>
<feature type="transmembrane region" description="Helical" evidence="5">
    <location>
        <begin position="95"/>
        <end position="115"/>
    </location>
</feature>
<feature type="transmembrane region" description="Helical" evidence="5">
    <location>
        <begin position="442"/>
        <end position="465"/>
    </location>
</feature>
<keyword evidence="3 5" id="KW-1133">Transmembrane helix</keyword>
<keyword evidence="4 5" id="KW-0472">Membrane</keyword>
<organism evidence="7 8">
    <name type="scientific">Microbacterium hydrocarbonoxydans</name>
    <dbReference type="NCBI Taxonomy" id="273678"/>
    <lineage>
        <taxon>Bacteria</taxon>
        <taxon>Bacillati</taxon>
        <taxon>Actinomycetota</taxon>
        <taxon>Actinomycetes</taxon>
        <taxon>Micrococcales</taxon>
        <taxon>Microbacteriaceae</taxon>
        <taxon>Microbacterium</taxon>
    </lineage>
</organism>
<feature type="transmembrane region" description="Helical" evidence="5">
    <location>
        <begin position="207"/>
        <end position="228"/>
    </location>
</feature>